<feature type="compositionally biased region" description="Low complexity" evidence="1">
    <location>
        <begin position="95"/>
        <end position="107"/>
    </location>
</feature>
<feature type="region of interest" description="Disordered" evidence="1">
    <location>
        <begin position="84"/>
        <end position="128"/>
    </location>
</feature>
<accession>A0AAX6MX88</accession>
<feature type="compositionally biased region" description="Gly residues" evidence="1">
    <location>
        <begin position="185"/>
        <end position="195"/>
    </location>
</feature>
<organism evidence="2 3">
    <name type="scientific">Daldinia eschscholtzii</name>
    <dbReference type="NCBI Taxonomy" id="292717"/>
    <lineage>
        <taxon>Eukaryota</taxon>
        <taxon>Fungi</taxon>
        <taxon>Dikarya</taxon>
        <taxon>Ascomycota</taxon>
        <taxon>Pezizomycotina</taxon>
        <taxon>Sordariomycetes</taxon>
        <taxon>Xylariomycetidae</taxon>
        <taxon>Xylariales</taxon>
        <taxon>Hypoxylaceae</taxon>
        <taxon>Daldinia</taxon>
    </lineage>
</organism>
<dbReference type="EMBL" id="JBANMG010000002">
    <property type="protein sequence ID" value="KAK6957017.1"/>
    <property type="molecule type" value="Genomic_DNA"/>
</dbReference>
<feature type="region of interest" description="Disordered" evidence="1">
    <location>
        <begin position="1"/>
        <end position="26"/>
    </location>
</feature>
<feature type="compositionally biased region" description="Pro residues" evidence="1">
    <location>
        <begin position="156"/>
        <end position="182"/>
    </location>
</feature>
<feature type="region of interest" description="Disordered" evidence="1">
    <location>
        <begin position="148"/>
        <end position="221"/>
    </location>
</feature>
<dbReference type="AlphaFoldDB" id="A0AAX6MX88"/>
<evidence type="ECO:0000313" key="2">
    <source>
        <dbReference type="EMBL" id="KAK6957017.1"/>
    </source>
</evidence>
<name>A0AAX6MX88_9PEZI</name>
<protein>
    <submittedName>
        <fullName evidence="2">Uncharacterized protein</fullName>
    </submittedName>
</protein>
<keyword evidence="3" id="KW-1185">Reference proteome</keyword>
<dbReference type="Proteomes" id="UP001369815">
    <property type="component" value="Unassembled WGS sequence"/>
</dbReference>
<sequence length="221" mass="24523">MNHRPELRRNGSFGSDTSSFYSVSSGSANSAYSVWSASESDSFVWREDSQGFYGITGAVTRYSDDRDDTRRKFAAHILSGPFAQYYKKKRQQHTSSRARSGRSSRSSPVVGANPGRAFHPDPRFQQRPVPVEPQYHHQEQQFPEDQFQQEQFHQEPYPPQHPPFHPAFHGGPPPPPPPPPAPAGFEGGFIQLGGPSGPPPPQEDPVWGNNAGYGPGVHVYD</sequence>
<comment type="caution">
    <text evidence="2">The sequence shown here is derived from an EMBL/GenBank/DDBJ whole genome shotgun (WGS) entry which is preliminary data.</text>
</comment>
<evidence type="ECO:0000313" key="3">
    <source>
        <dbReference type="Proteomes" id="UP001369815"/>
    </source>
</evidence>
<proteinExistence type="predicted"/>
<gene>
    <name evidence="2" type="ORF">Daesc_002302</name>
</gene>
<reference evidence="2 3" key="1">
    <citation type="journal article" date="2024" name="Front Chem Biol">
        <title>Unveiling the potential of Daldinia eschscholtzii MFLUCC 19-0629 through bioactivity and bioinformatics studies for enhanced sustainable agriculture production.</title>
        <authorList>
            <person name="Brooks S."/>
            <person name="Weaver J.A."/>
            <person name="Klomchit A."/>
            <person name="Alharthi S.A."/>
            <person name="Onlamun T."/>
            <person name="Nurani R."/>
            <person name="Vong T.K."/>
            <person name="Alberti F."/>
            <person name="Greco C."/>
        </authorList>
    </citation>
    <scope>NUCLEOTIDE SEQUENCE [LARGE SCALE GENOMIC DNA]</scope>
    <source>
        <strain evidence="2">MFLUCC 19-0629</strain>
    </source>
</reference>
<evidence type="ECO:0000256" key="1">
    <source>
        <dbReference type="SAM" id="MobiDB-lite"/>
    </source>
</evidence>
<feature type="compositionally biased region" description="Low complexity" evidence="1">
    <location>
        <begin position="12"/>
        <end position="26"/>
    </location>
</feature>